<evidence type="ECO:0008006" key="3">
    <source>
        <dbReference type="Google" id="ProtNLM"/>
    </source>
</evidence>
<dbReference type="Gene3D" id="2.170.120.30">
    <property type="match status" value="1"/>
</dbReference>
<dbReference type="EMBL" id="CP035544">
    <property type="protein sequence ID" value="QBA64368.1"/>
    <property type="molecule type" value="Genomic_DNA"/>
</dbReference>
<dbReference type="Proteomes" id="UP000290889">
    <property type="component" value="Chromosome"/>
</dbReference>
<dbReference type="AlphaFoldDB" id="A0A411E9Q4"/>
<sequence>MTAKKAMKGATKRKVKVFAILLLCSFGAWLISKLSETYTERITFELIFTNSPDTLMLMNSSKKDITLGVRGSGWQFLSSRFTSGELAIDLGKVAYNNQNFYLPNQDYRDQIDAALPGDMTIVQMADDTLLLYFSRLVSKKLPVEPNVGINLAQNYLLEGPLKILPDSVILTGPEQELDTLLKVYTEQVELTEIDGSISRTLKLIKPQSLLNTKYNVEEVQLSADVFRFSEKILEIAIEVVNLPDGTQIRTFPNKVEVLCKARLEILKDLSPSDFKVIADLKEVQENSSFLPIRLVKQPERVPSAQLLQDRVEFILKRE</sequence>
<dbReference type="KEGG" id="mur:EQY75_07395"/>
<accession>A0A411E9Q4</accession>
<name>A0A411E9Q4_9FLAO</name>
<dbReference type="InterPro" id="IPR053154">
    <property type="entry name" value="c-di-AMP_regulator"/>
</dbReference>
<dbReference type="PANTHER" id="PTHR37804">
    <property type="entry name" value="CDAA REGULATORY PROTEIN CDAR"/>
    <property type="match status" value="1"/>
</dbReference>
<gene>
    <name evidence="1" type="ORF">EQY75_07395</name>
</gene>
<evidence type="ECO:0000313" key="1">
    <source>
        <dbReference type="EMBL" id="QBA64368.1"/>
    </source>
</evidence>
<dbReference type="PANTHER" id="PTHR37804:SF1">
    <property type="entry name" value="CDAA REGULATORY PROTEIN CDAR"/>
    <property type="match status" value="1"/>
</dbReference>
<keyword evidence="2" id="KW-1185">Reference proteome</keyword>
<dbReference type="RefSeq" id="WP_129604431.1">
    <property type="nucleotide sequence ID" value="NZ_CP035544.1"/>
</dbReference>
<evidence type="ECO:0000313" key="2">
    <source>
        <dbReference type="Proteomes" id="UP000290889"/>
    </source>
</evidence>
<reference evidence="1 2" key="1">
    <citation type="submission" date="2019-01" db="EMBL/GenBank/DDBJ databases">
        <title>Muriicola soli sp. nov., isolated from soil.</title>
        <authorList>
            <person name="Kang H.J."/>
            <person name="Kim S.B."/>
        </authorList>
    </citation>
    <scope>NUCLEOTIDE SEQUENCE [LARGE SCALE GENOMIC DNA]</scope>
    <source>
        <strain evidence="1 2">MMS17-SY002</strain>
    </source>
</reference>
<dbReference type="Pfam" id="PF07949">
    <property type="entry name" value="YbbR"/>
    <property type="match status" value="1"/>
</dbReference>
<protein>
    <recommendedName>
        <fullName evidence="3">YbbR-like domain-containing protein</fullName>
    </recommendedName>
</protein>
<dbReference type="OrthoDB" id="1150187at2"/>
<organism evidence="1 2">
    <name type="scientific">Muriicola soli</name>
    <dbReference type="NCBI Taxonomy" id="2507538"/>
    <lineage>
        <taxon>Bacteria</taxon>
        <taxon>Pseudomonadati</taxon>
        <taxon>Bacteroidota</taxon>
        <taxon>Flavobacteriia</taxon>
        <taxon>Flavobacteriales</taxon>
        <taxon>Flavobacteriaceae</taxon>
        <taxon>Muriicola</taxon>
    </lineage>
</organism>
<dbReference type="InterPro" id="IPR012505">
    <property type="entry name" value="YbbR"/>
</dbReference>
<proteinExistence type="predicted"/>